<accession>A0A2S7WKW6</accession>
<evidence type="ECO:0000313" key="3">
    <source>
        <dbReference type="Proteomes" id="UP000238882"/>
    </source>
</evidence>
<evidence type="ECO:0000313" key="2">
    <source>
        <dbReference type="EMBL" id="PQJ77942.1"/>
    </source>
</evidence>
<dbReference type="PANTHER" id="PTHR30441">
    <property type="entry name" value="DUF748 DOMAIN-CONTAINING PROTEIN"/>
    <property type="match status" value="1"/>
</dbReference>
<keyword evidence="1" id="KW-0472">Membrane</keyword>
<keyword evidence="3" id="KW-1185">Reference proteome</keyword>
<name>A0A2S7WKW6_9FLAO</name>
<sequence length="647" mass="72021">MNKKKKSKGKKILKWVIGIFLILIIGLVSIPFLFKDKIVQMVVNTANNDVNATITFKDSDLSLFTNFPLASVSIEDIAVVNKEPFLGDTLFTAKKLNLSMKITELFKNTGETLELSSISTSDGFINIKINKDNIGNYDIAKKEDTSTEKNSQESNLSLNIKEYTLENIDFLYTDESTKTHLNISQINHTGKGNFAKEILDLDTKTTAKLHLDMEGVNYISNVDVSLDALLAINLKELKYTFKENEGFINQLPLKFDGFIQLVDDKQLYDITFKTPTSSFKNALALLPKQYSGNLKDIKTEGNFDLSGTINGYYSENSIPKLDISLQSKNAMFKYNTLQKAVTNINLDTKIINKTGNTKDTYLSFKTVSFKIDKDIFNASGSLSNITQNPKINLSAKGTINLNNIDKVYPISLEKKLAGVLNADISTSFDMNSIEKRSYQNIKNSGNITVSNFKYDDKDVANPFYISKTAIDFDTSKIQLKEFDAKTGNSDLNITGNLDNFYGFLFDNQKLKGNFNLNSNNLTVADFLTKDTTSTKKKEAKSSLKVPAFLDIILNAKANNVVYDNINLKEVKGTVTLKDETVNLKNLQTNVFGGNIGFDGTVSTKGKKATFSMDLNLNELNITESFSSLEMLKAIAPIAKTIEGQLNS</sequence>
<proteinExistence type="predicted"/>
<dbReference type="GO" id="GO:0090313">
    <property type="term" value="P:regulation of protein targeting to membrane"/>
    <property type="evidence" value="ECO:0007669"/>
    <property type="project" value="TreeGrafter"/>
</dbReference>
<evidence type="ECO:0000256" key="1">
    <source>
        <dbReference type="SAM" id="Phobius"/>
    </source>
</evidence>
<dbReference type="EMBL" id="MSCN01000001">
    <property type="protein sequence ID" value="PQJ77942.1"/>
    <property type="molecule type" value="Genomic_DNA"/>
</dbReference>
<reference evidence="2 3" key="1">
    <citation type="submission" date="2016-12" db="EMBL/GenBank/DDBJ databases">
        <title>Trade-off between light-utilization and light-protection in marine flavobacteria.</title>
        <authorList>
            <person name="Kumagai Y."/>
            <person name="Yoshizawa S."/>
            <person name="Kogure K."/>
            <person name="Iwasaki W."/>
        </authorList>
    </citation>
    <scope>NUCLEOTIDE SEQUENCE [LARGE SCALE GENOMIC DNA]</scope>
    <source>
        <strain evidence="2 3">NBRC 108759</strain>
    </source>
</reference>
<protein>
    <submittedName>
        <fullName evidence="2">Uncharacterized protein</fullName>
    </submittedName>
</protein>
<comment type="caution">
    <text evidence="2">The sequence shown here is derived from an EMBL/GenBank/DDBJ whole genome shotgun (WGS) entry which is preliminary data.</text>
</comment>
<gene>
    <name evidence="2" type="ORF">BTO18_01520</name>
</gene>
<dbReference type="GO" id="GO:0005886">
    <property type="term" value="C:plasma membrane"/>
    <property type="evidence" value="ECO:0007669"/>
    <property type="project" value="TreeGrafter"/>
</dbReference>
<dbReference type="PANTHER" id="PTHR30441:SF8">
    <property type="entry name" value="DUF748 DOMAIN-CONTAINING PROTEIN"/>
    <property type="match status" value="1"/>
</dbReference>
<dbReference type="AlphaFoldDB" id="A0A2S7WKW6"/>
<keyword evidence="1" id="KW-1133">Transmembrane helix</keyword>
<keyword evidence="1" id="KW-0812">Transmembrane</keyword>
<dbReference type="Proteomes" id="UP000238882">
    <property type="component" value="Unassembled WGS sequence"/>
</dbReference>
<dbReference type="RefSeq" id="WP_105017467.1">
    <property type="nucleotide sequence ID" value="NZ_MSCN01000001.1"/>
</dbReference>
<organism evidence="2 3">
    <name type="scientific">Polaribacter porphyrae</name>
    <dbReference type="NCBI Taxonomy" id="1137780"/>
    <lineage>
        <taxon>Bacteria</taxon>
        <taxon>Pseudomonadati</taxon>
        <taxon>Bacteroidota</taxon>
        <taxon>Flavobacteriia</taxon>
        <taxon>Flavobacteriales</taxon>
        <taxon>Flavobacteriaceae</taxon>
    </lineage>
</organism>
<feature type="transmembrane region" description="Helical" evidence="1">
    <location>
        <begin position="12"/>
        <end position="34"/>
    </location>
</feature>
<dbReference type="OrthoDB" id="596403at2"/>
<feature type="non-terminal residue" evidence="2">
    <location>
        <position position="647"/>
    </location>
</feature>
<dbReference type="InterPro" id="IPR052894">
    <property type="entry name" value="AsmA-related"/>
</dbReference>